<dbReference type="GO" id="GO:0006402">
    <property type="term" value="P:mRNA catabolic process"/>
    <property type="evidence" value="ECO:0007669"/>
    <property type="project" value="TreeGrafter"/>
</dbReference>
<dbReference type="Proteomes" id="UP000092971">
    <property type="component" value="Chromosome"/>
</dbReference>
<dbReference type="GO" id="GO:0008859">
    <property type="term" value="F:exoribonuclease II activity"/>
    <property type="evidence" value="ECO:0007669"/>
    <property type="project" value="UniProtKB-UniRule"/>
</dbReference>
<evidence type="ECO:0000256" key="2">
    <source>
        <dbReference type="ARBA" id="ARBA00004496"/>
    </source>
</evidence>
<dbReference type="Pfam" id="PF17876">
    <property type="entry name" value="CSD2"/>
    <property type="match status" value="1"/>
</dbReference>
<evidence type="ECO:0000259" key="10">
    <source>
        <dbReference type="PROSITE" id="PS50126"/>
    </source>
</evidence>
<dbReference type="InterPro" id="IPR011129">
    <property type="entry name" value="CSD"/>
</dbReference>
<evidence type="ECO:0000256" key="5">
    <source>
        <dbReference type="ARBA" id="ARBA00022801"/>
    </source>
</evidence>
<feature type="region of interest" description="Disordered" evidence="9">
    <location>
        <begin position="713"/>
        <end position="753"/>
    </location>
</feature>
<comment type="catalytic activity">
    <reaction evidence="1 8">
        <text>Exonucleolytic cleavage in the 3'- to 5'-direction to yield nucleoside 5'-phosphates.</text>
        <dbReference type="EC" id="3.1.13.1"/>
    </reaction>
</comment>
<dbReference type="InterPro" id="IPR050180">
    <property type="entry name" value="RNR_Ribonuclease"/>
</dbReference>
<dbReference type="InterPro" id="IPR022966">
    <property type="entry name" value="RNase_II/R_CS"/>
</dbReference>
<dbReference type="InterPro" id="IPR004476">
    <property type="entry name" value="RNase_II/RNase_R"/>
</dbReference>
<keyword evidence="7 8" id="KW-0694">RNA-binding</keyword>
<comment type="function">
    <text evidence="8">3'-5' exoribonuclease that releases 5'-nucleoside monophosphates and is involved in maturation of structured RNAs.</text>
</comment>
<comment type="similarity">
    <text evidence="8">Belongs to the RNR ribonuclease family. RNase R subfamily.</text>
</comment>
<dbReference type="NCBIfam" id="TIGR00358">
    <property type="entry name" value="3_prime_RNase"/>
    <property type="match status" value="1"/>
</dbReference>
<dbReference type="OrthoDB" id="9764149at2"/>
<dbReference type="PROSITE" id="PS50126">
    <property type="entry name" value="S1"/>
    <property type="match status" value="1"/>
</dbReference>
<keyword evidence="4 8" id="KW-0540">Nuclease</keyword>
<evidence type="ECO:0000256" key="4">
    <source>
        <dbReference type="ARBA" id="ARBA00022722"/>
    </source>
</evidence>
<evidence type="ECO:0000256" key="3">
    <source>
        <dbReference type="ARBA" id="ARBA00022490"/>
    </source>
</evidence>
<evidence type="ECO:0000256" key="6">
    <source>
        <dbReference type="ARBA" id="ARBA00022839"/>
    </source>
</evidence>
<dbReference type="NCBIfam" id="TIGR02063">
    <property type="entry name" value="RNase_R"/>
    <property type="match status" value="1"/>
</dbReference>
<comment type="subcellular location">
    <subcellularLocation>
        <location evidence="2 8">Cytoplasm</location>
    </subcellularLocation>
</comment>
<feature type="compositionally biased region" description="Basic and acidic residues" evidence="9">
    <location>
        <begin position="735"/>
        <end position="745"/>
    </location>
</feature>
<dbReference type="PROSITE" id="PS01175">
    <property type="entry name" value="RIBONUCLEASE_II"/>
    <property type="match status" value="1"/>
</dbReference>
<evidence type="ECO:0000256" key="1">
    <source>
        <dbReference type="ARBA" id="ARBA00001849"/>
    </source>
</evidence>
<dbReference type="InterPro" id="IPR040476">
    <property type="entry name" value="CSD2"/>
</dbReference>
<evidence type="ECO:0000256" key="9">
    <source>
        <dbReference type="SAM" id="MobiDB-lite"/>
    </source>
</evidence>
<dbReference type="CDD" id="cd04471">
    <property type="entry name" value="S1_RNase_R"/>
    <property type="match status" value="1"/>
</dbReference>
<dbReference type="InterPro" id="IPR003029">
    <property type="entry name" value="S1_domain"/>
</dbReference>
<keyword evidence="5 8" id="KW-0378">Hydrolase</keyword>
<dbReference type="PANTHER" id="PTHR23355">
    <property type="entry name" value="RIBONUCLEASE"/>
    <property type="match status" value="1"/>
</dbReference>
<dbReference type="GO" id="GO:0005829">
    <property type="term" value="C:cytosol"/>
    <property type="evidence" value="ECO:0007669"/>
    <property type="project" value="TreeGrafter"/>
</dbReference>
<feature type="domain" description="S1 motif" evidence="10">
    <location>
        <begin position="625"/>
        <end position="705"/>
    </location>
</feature>
<evidence type="ECO:0000313" key="12">
    <source>
        <dbReference type="Proteomes" id="UP000092971"/>
    </source>
</evidence>
<sequence length="753" mass="86782">MLEERKERIKGFIHDSSYHPLTFEELVVSLDVPKEDIELFRKCLDELEQEGHIYKTKKNRYVAPEKIGLVTGTFQGHERGFGFVLPDEPDQSDIFIQSDRVKGAMDGDRVIARIVKFYNDDRHSEGEIVKILSRANDKIVGTFEKSYSVGYVVPDHRRIKGHIIVPLDRSMGAKPHQKVVVQITRYPEPERNAEGQIIEILGDADTTDVEALSILKAYKIPVEFPDEVLQEARSIPQELTPKDYAGRRDLRNLTMVTIDGEDARDLDDAVSLEITGNGNYLLGVHIADVSHYVKENSPLDKEALKRGTSVYFPDRVIPMLPKELSNGICSLNPKVDRLAFSVFMEIDPLGRVINHEIVESVINVNERMTYTDVYKILEERDQDLIERYRPLVPMFEKMKELALILMKRRSLRGAIDFDFEETKITVDENGKPVKIGKYEITIANKIIEEFMLLCNETVSEHFYWADIPFVYRIHEDPDPDKIKRLNEFLFNFGVRIKGSGHVHPRALQDVLDKVKGTPQERIISTMMLRSLQKAKYSDEHTWHFGLAADYYSHFTSPIRRYPDLIIHRIMKEYLHGKFDEQRNEHYSAILPDVTKHCSERERSAEEAEREYEAMLKAVYMQEHIGETFTGIVSGITSFGMFVELENTVEGLIRLTSMDDDFYEYDEKMQVLIGVRTGRIYRIGDTVEVVVTNADPKTRQVDFVLTVNAREADPYAEDSNGNGMKKRGKSGKKKKNTDNKVLEHINGKKKKRKK</sequence>
<reference evidence="11 12" key="1">
    <citation type="submission" date="2016-02" db="EMBL/GenBank/DDBJ databases">
        <title>Comparison of Clostridium stercorarium subspecies using comparative genomics and transcriptomics.</title>
        <authorList>
            <person name="Schellenberg J."/>
            <person name="Thallinger G."/>
            <person name="Levin D.B."/>
            <person name="Zhang X."/>
            <person name="Alvare G."/>
            <person name="Fristensky B."/>
            <person name="Sparling R."/>
        </authorList>
    </citation>
    <scope>NUCLEOTIDE SEQUENCE [LARGE SCALE GENOMIC DNA]</scope>
    <source>
        <strain evidence="11 12">DSM 2910</strain>
    </source>
</reference>
<dbReference type="RefSeq" id="WP_034842372.1">
    <property type="nucleotide sequence ID" value="NZ_CP014672.1"/>
</dbReference>
<dbReference type="AlphaFoldDB" id="A0A1B1YCZ0"/>
<evidence type="ECO:0000256" key="8">
    <source>
        <dbReference type="HAMAP-Rule" id="MF_01895"/>
    </source>
</evidence>
<dbReference type="SMART" id="SM00955">
    <property type="entry name" value="RNB"/>
    <property type="match status" value="1"/>
</dbReference>
<dbReference type="Pfam" id="PF08206">
    <property type="entry name" value="OB_RNB"/>
    <property type="match status" value="1"/>
</dbReference>
<evidence type="ECO:0000256" key="7">
    <source>
        <dbReference type="ARBA" id="ARBA00022884"/>
    </source>
</evidence>
<protein>
    <recommendedName>
        <fullName evidence="8">Ribonuclease R</fullName>
        <shortName evidence="8">RNase R</shortName>
        <ecNumber evidence="8">3.1.13.1</ecNumber>
    </recommendedName>
</protein>
<organism evidence="11 12">
    <name type="scientific">Thermoclostridium stercorarium subsp. thermolacticum DSM 2910</name>
    <dbReference type="NCBI Taxonomy" id="1121336"/>
    <lineage>
        <taxon>Bacteria</taxon>
        <taxon>Bacillati</taxon>
        <taxon>Bacillota</taxon>
        <taxon>Clostridia</taxon>
        <taxon>Eubacteriales</taxon>
        <taxon>Oscillospiraceae</taxon>
        <taxon>Thermoclostridium</taxon>
    </lineage>
</organism>
<dbReference type="InterPro" id="IPR013223">
    <property type="entry name" value="RNase_B_OB_dom"/>
</dbReference>
<dbReference type="Pfam" id="PF00575">
    <property type="entry name" value="S1"/>
    <property type="match status" value="1"/>
</dbReference>
<dbReference type="SMART" id="SM00316">
    <property type="entry name" value="S1"/>
    <property type="match status" value="1"/>
</dbReference>
<keyword evidence="3 8" id="KW-0963">Cytoplasm</keyword>
<dbReference type="EC" id="3.1.13.1" evidence="8"/>
<name>A0A1B1YCZ0_THEST</name>
<keyword evidence="6 8" id="KW-0269">Exonuclease</keyword>
<dbReference type="GO" id="GO:0003723">
    <property type="term" value="F:RNA binding"/>
    <property type="evidence" value="ECO:0007669"/>
    <property type="project" value="UniProtKB-UniRule"/>
</dbReference>
<proteinExistence type="inferred from homology"/>
<dbReference type="PANTHER" id="PTHR23355:SF9">
    <property type="entry name" value="DIS3-LIKE EXONUCLEASE 2"/>
    <property type="match status" value="1"/>
</dbReference>
<dbReference type="SUPFAM" id="SSF50249">
    <property type="entry name" value="Nucleic acid-binding proteins"/>
    <property type="match status" value="4"/>
</dbReference>
<dbReference type="Pfam" id="PF00773">
    <property type="entry name" value="RNB"/>
    <property type="match status" value="1"/>
</dbReference>
<evidence type="ECO:0000313" key="11">
    <source>
        <dbReference type="EMBL" id="ANW98607.1"/>
    </source>
</evidence>
<accession>A0A1B1YCZ0</accession>
<dbReference type="InterPro" id="IPR001900">
    <property type="entry name" value="RNase_II/R"/>
</dbReference>
<dbReference type="Gene3D" id="2.40.50.140">
    <property type="entry name" value="Nucleic acid-binding proteins"/>
    <property type="match status" value="2"/>
</dbReference>
<dbReference type="InterPro" id="IPR011805">
    <property type="entry name" value="RNase_R"/>
</dbReference>
<dbReference type="SMART" id="SM00357">
    <property type="entry name" value="CSP"/>
    <property type="match status" value="1"/>
</dbReference>
<dbReference type="HAMAP" id="MF_01895">
    <property type="entry name" value="RNase_R"/>
    <property type="match status" value="1"/>
</dbReference>
<dbReference type="InterPro" id="IPR012340">
    <property type="entry name" value="NA-bd_OB-fold"/>
</dbReference>
<feature type="compositionally biased region" description="Basic residues" evidence="9">
    <location>
        <begin position="723"/>
        <end position="734"/>
    </location>
</feature>
<dbReference type="EMBL" id="CP014672">
    <property type="protein sequence ID" value="ANW98607.1"/>
    <property type="molecule type" value="Genomic_DNA"/>
</dbReference>
<gene>
    <name evidence="8" type="primary">rnr</name>
    <name evidence="11" type="ORF">CSTERTH_05920</name>
</gene>